<dbReference type="Proteomes" id="UP001227268">
    <property type="component" value="Unassembled WGS sequence"/>
</dbReference>
<sequence>MSQAKGHPTYTLDVDAHTLILQEIQTLTAFIRRSPRWAAAPQSAYSSAYYSIVFGPRTAATVAKDQSALDPTKAQTHSRTSSLVTQKTLEQPQTPLANTALPSGAPKRTHVSIVRDESTAGTSRPSSALGMRKSTGGGVSGSGSGLISGIESEEMDLLAGFVGLKRSLAQVQDFTELTPIDVIQPFLALIRSPLTSGSITSLALTSLNTLITHILPCYQPYPLPPLTSQSFTVSTAPTPLQLALTQITSTIARCRFPSTNPAQDEVVLLRLLKVTETLVTGHLERDLTDEGVCEILEVGLGMGGRARLGEGLRRTAQNTVGAIVKAGFGRLKLMDPKIILGEGSQISSIQSEEKSIGTQGGDAAVSTIEEPVEDEISPGKVDGSKNESTNAAETEKSPVKCVSSESGVAESTTISAITPFVPYGLPTLLELLRVLISLLNPQDLTHTDSMRLSALGVLNSALEAGGRHIGQWNELADGLKDEGCRYLFQLIRSENHQILTLALRTCATLFTTLLPHLKLQLELFLTFLMDRLTPTTLPPLPAHVLQIRAGAGSSRSHRDSDKGTTVSSGGADGGASDRPATPKLSATPTANAASLASPAPVTTAETRELMLETLTQLMQMRNEHFMVDLWINYDCDVDSEDVFERMIAFLTTYAPSIEQLRQQKDRKGLLISGAQAFNTKPKKGVAYLKEHSLIEGYKPGKDDDPANIRALAVFLKSNGRLDKKLLGEYISNPDNLDLLKAYIGLFDFKGKSIADAMRELLEAFRLPGEAQPIARITEVFAQHYISFSPIEIKSADAAYVLAYSVIMLNTDQHNPQNRRRMAIEDYQRNLRGVNDGEDFDPDYLAAIHESIRKNEIIMPQEHVGQAGFDYAWKGMIERSRAAGKTITTDIAAFDREMFKLSWQSVVEAIASAFSAGAQDEYVIQRAIKGFRQCATLGGRFDLPEVIDSIVLSLSFATGLLDDTDDGYQSSNHPTVKSENGQVTVSPLSIRFGNSFRGQLATVVLFTIADGNGNAIREGWSQIFEMFQTLFLHSLLPAELSQDVEFLSGTSAIPLKLNTLAPAREERRADTGLLSTLSSYLLSPYGNSADTVVTPSEDDVEYTLSALDCLASCKLDEFYRNLHHLSQESLIAALRALRSLAETRSAPKHKDYANLRSRDDVAGRPLTPAYDETQQPYDPATVLDLEFMVELASSKPEFAAETCLPATALNAVSEQLMSGIAKILEKERTVVKSQTEWGLITALFRATVSHPEASKVTLELVQKTTSGTVGSGLTGDNYQGMVAILDEFATAAGAAAMRIQHGRRGAPQPVAATLGPIVQRGLTALDSLYELRSVIPTLMESSSLNKVDAWNTFWLPPLMAVAKHCVNGSRDIRQRAIGYLQRMLLSQQLMSSEEAALSAVFARVLLPILEELLKPQVFDRDPAGMEETRLRAATLLCKVFLQYLILLGETKETVASLLTRVIDLLERFMRTGSKQLYEAVPESLKNVLLVMHSSGFLAPPTVPDTRTDKQKLLWSTAFTRIERFLPGFVNEVIPTPVNPTSPAPLGIEGEPEVPTATEKSVADAEAKTQA</sequence>
<keyword evidence="2" id="KW-1185">Reference proteome</keyword>
<name>A0ACC2VJA5_9TREE</name>
<protein>
    <submittedName>
        <fullName evidence="1">Uncharacterized protein</fullName>
    </submittedName>
</protein>
<accession>A0ACC2VJA5</accession>
<dbReference type="EMBL" id="JASBWT010000014">
    <property type="protein sequence ID" value="KAJ9098681.1"/>
    <property type="molecule type" value="Genomic_DNA"/>
</dbReference>
<organism evidence="1 2">
    <name type="scientific">Naganishia friedmannii</name>
    <dbReference type="NCBI Taxonomy" id="89922"/>
    <lineage>
        <taxon>Eukaryota</taxon>
        <taxon>Fungi</taxon>
        <taxon>Dikarya</taxon>
        <taxon>Basidiomycota</taxon>
        <taxon>Agaricomycotina</taxon>
        <taxon>Tremellomycetes</taxon>
        <taxon>Filobasidiales</taxon>
        <taxon>Filobasidiaceae</taxon>
        <taxon>Naganishia</taxon>
    </lineage>
</organism>
<comment type="caution">
    <text evidence="1">The sequence shown here is derived from an EMBL/GenBank/DDBJ whole genome shotgun (WGS) entry which is preliminary data.</text>
</comment>
<reference evidence="1" key="1">
    <citation type="submission" date="2023-04" db="EMBL/GenBank/DDBJ databases">
        <title>Draft Genome sequencing of Naganishia species isolated from polar environments using Oxford Nanopore Technology.</title>
        <authorList>
            <person name="Leo P."/>
            <person name="Venkateswaran K."/>
        </authorList>
    </citation>
    <scope>NUCLEOTIDE SEQUENCE</scope>
    <source>
        <strain evidence="1">MNA-CCFEE 5423</strain>
    </source>
</reference>
<evidence type="ECO:0000313" key="1">
    <source>
        <dbReference type="EMBL" id="KAJ9098681.1"/>
    </source>
</evidence>
<evidence type="ECO:0000313" key="2">
    <source>
        <dbReference type="Proteomes" id="UP001227268"/>
    </source>
</evidence>
<gene>
    <name evidence="1" type="ORF">QFC21_004329</name>
</gene>
<proteinExistence type="predicted"/>